<protein>
    <submittedName>
        <fullName evidence="1">Uncharacterized protein</fullName>
    </submittedName>
</protein>
<reference evidence="1" key="1">
    <citation type="submission" date="2021-01" db="EMBL/GenBank/DDBJ databases">
        <authorList>
            <person name="Corre E."/>
            <person name="Pelletier E."/>
            <person name="Niang G."/>
            <person name="Scheremetjew M."/>
            <person name="Finn R."/>
            <person name="Kale V."/>
            <person name="Holt S."/>
            <person name="Cochrane G."/>
            <person name="Meng A."/>
            <person name="Brown T."/>
            <person name="Cohen L."/>
        </authorList>
    </citation>
    <scope>NUCLEOTIDE SEQUENCE</scope>
    <source>
        <strain evidence="1">CCMP1510</strain>
    </source>
</reference>
<dbReference type="EMBL" id="HBIJ01006300">
    <property type="protein sequence ID" value="CAE0363684.1"/>
    <property type="molecule type" value="Transcribed_RNA"/>
</dbReference>
<accession>A0A7S3JV86</accession>
<gene>
    <name evidence="1" type="ORF">ALAG00032_LOCUS4425</name>
</gene>
<sequence length="327" mass="37704">MSVENSFSSTSWLFYACCVSNDEITTSKKKKNVLMNQPIELLANDFETFSYNHERKSISDFKSQLEILYETVQHSGTVRKSSLDYIIALLPTSFHNLQPRQIIYSHALPCSVLTLYNLAFRQPDNALKGYRISSEWIAHSAFEAGNVRIVIYSIDKKLTTRCLEFQTANLNNSSELSVRSIIFFLDHIHDYYAETTLYARDEGLARCTIRHRARLCSPPLQQCHTATPQKDNSWQRVKRTILAWEQHLLKKIPLYHMNNQQHSTAGIRSLFSAPREAFEYTNNDIYVPSDHHILPASSPNKENSKVRAQSPIFTTKQQRHQPCCLLS</sequence>
<organism evidence="1">
    <name type="scientific">Aureoumbra lagunensis</name>
    <dbReference type="NCBI Taxonomy" id="44058"/>
    <lineage>
        <taxon>Eukaryota</taxon>
        <taxon>Sar</taxon>
        <taxon>Stramenopiles</taxon>
        <taxon>Ochrophyta</taxon>
        <taxon>Pelagophyceae</taxon>
        <taxon>Pelagomonadales</taxon>
        <taxon>Aureoumbra</taxon>
    </lineage>
</organism>
<name>A0A7S3JV86_9STRA</name>
<dbReference type="AlphaFoldDB" id="A0A7S3JV86"/>
<proteinExistence type="predicted"/>
<evidence type="ECO:0000313" key="1">
    <source>
        <dbReference type="EMBL" id="CAE0363684.1"/>
    </source>
</evidence>